<reference evidence="1" key="2">
    <citation type="journal article" date="2023" name="Science">
        <title>Genomic signatures of disease resistance in endangered staghorn corals.</title>
        <authorList>
            <person name="Vollmer S.V."/>
            <person name="Selwyn J.D."/>
            <person name="Despard B.A."/>
            <person name="Roesel C.L."/>
        </authorList>
    </citation>
    <scope>NUCLEOTIDE SEQUENCE</scope>
    <source>
        <strain evidence="1">K2</strain>
    </source>
</reference>
<organism evidence="1 2">
    <name type="scientific">Acropora cervicornis</name>
    <name type="common">Staghorn coral</name>
    <dbReference type="NCBI Taxonomy" id="6130"/>
    <lineage>
        <taxon>Eukaryota</taxon>
        <taxon>Metazoa</taxon>
        <taxon>Cnidaria</taxon>
        <taxon>Anthozoa</taxon>
        <taxon>Hexacorallia</taxon>
        <taxon>Scleractinia</taxon>
        <taxon>Astrocoeniina</taxon>
        <taxon>Acroporidae</taxon>
        <taxon>Acropora</taxon>
    </lineage>
</organism>
<comment type="caution">
    <text evidence="1">The sequence shown here is derived from an EMBL/GenBank/DDBJ whole genome shotgun (WGS) entry which is preliminary data.</text>
</comment>
<dbReference type="AlphaFoldDB" id="A0AAD9UUN0"/>
<evidence type="ECO:0000313" key="1">
    <source>
        <dbReference type="EMBL" id="KAK2550609.1"/>
    </source>
</evidence>
<gene>
    <name evidence="1" type="ORF">P5673_028660</name>
</gene>
<sequence>RLNSTRKTALSDEIIITGVRFTHTSIPAELDHVGNLQCKLQHLDIQLRPRQFFTHMDVISTRIDGKFEQA</sequence>
<protein>
    <submittedName>
        <fullName evidence="1">Uncharacterized protein</fullName>
    </submittedName>
</protein>
<name>A0AAD9UUN0_ACRCE</name>
<accession>A0AAD9UUN0</accession>
<evidence type="ECO:0000313" key="2">
    <source>
        <dbReference type="Proteomes" id="UP001249851"/>
    </source>
</evidence>
<dbReference type="EMBL" id="JARQWQ010000108">
    <property type="protein sequence ID" value="KAK2550609.1"/>
    <property type="molecule type" value="Genomic_DNA"/>
</dbReference>
<keyword evidence="2" id="KW-1185">Reference proteome</keyword>
<feature type="non-terminal residue" evidence="1">
    <location>
        <position position="70"/>
    </location>
</feature>
<proteinExistence type="predicted"/>
<dbReference type="Proteomes" id="UP001249851">
    <property type="component" value="Unassembled WGS sequence"/>
</dbReference>
<reference evidence="1" key="1">
    <citation type="journal article" date="2023" name="G3 (Bethesda)">
        <title>Whole genome assembly and annotation of the endangered Caribbean coral Acropora cervicornis.</title>
        <authorList>
            <person name="Selwyn J.D."/>
            <person name="Vollmer S.V."/>
        </authorList>
    </citation>
    <scope>NUCLEOTIDE SEQUENCE</scope>
    <source>
        <strain evidence="1">K2</strain>
    </source>
</reference>